<dbReference type="SUPFAM" id="SSF52047">
    <property type="entry name" value="RNI-like"/>
    <property type="match status" value="1"/>
</dbReference>
<accession>A0A8S1D0N8</accession>
<name>A0A8S1D0N8_9INSE</name>
<sequence>MAESFEFQKIKSGIEAISLNDPPEEKCENSPETQRTYAELIEEIRQVSPSSSTLKFLKNLMSKYTFNLINLYDFKNMYPLEPQFALEVMQEFTSAHADKILHFFIYCEDQIINPSLPKLDDALLSEIFKMTNLEYLLIKHYYFTLDELMELCKNFSNLRRINVIIDSKSSLQTDDSHFVLKFSNSFGQLEVFIFMPTGDLESTDVLNFTSKLVNFGIIRLPFARIVASEFIFIDMTTACMKMEISSNIEFLQIDPINFEIAASKFDKFCELSALVLDWGRMRENNLFRTLSKDHMKLLENCKNLITLTLVDLTHPEILETFLDILGPQLQMLNFASTLDIDLRLVQEKCPFVHSLNISFAGVKEAISFATFTSLRELIIECHPDTSCTADITYILKAPNLECVRLSGFQMTIQQLQDLIALVEIDAILTKIQEIRLILNEKMDSDLKKEIEEKGKEFVSAVKKNKICEARFHSLYF</sequence>
<proteinExistence type="predicted"/>
<dbReference type="EMBL" id="CADEPI010000107">
    <property type="protein sequence ID" value="CAB3375044.1"/>
    <property type="molecule type" value="Genomic_DNA"/>
</dbReference>
<dbReference type="Gene3D" id="3.80.10.10">
    <property type="entry name" value="Ribonuclease Inhibitor"/>
    <property type="match status" value="1"/>
</dbReference>
<evidence type="ECO:0000313" key="1">
    <source>
        <dbReference type="EMBL" id="CAB3375044.1"/>
    </source>
</evidence>
<dbReference type="InterPro" id="IPR032675">
    <property type="entry name" value="LRR_dom_sf"/>
</dbReference>
<dbReference type="AlphaFoldDB" id="A0A8S1D0N8"/>
<gene>
    <name evidence="1" type="ORF">CLODIP_2_CD13056</name>
</gene>
<protein>
    <submittedName>
        <fullName evidence="1">Uncharacterized protein</fullName>
    </submittedName>
</protein>
<organism evidence="1 2">
    <name type="scientific">Cloeon dipterum</name>
    <dbReference type="NCBI Taxonomy" id="197152"/>
    <lineage>
        <taxon>Eukaryota</taxon>
        <taxon>Metazoa</taxon>
        <taxon>Ecdysozoa</taxon>
        <taxon>Arthropoda</taxon>
        <taxon>Hexapoda</taxon>
        <taxon>Insecta</taxon>
        <taxon>Pterygota</taxon>
        <taxon>Palaeoptera</taxon>
        <taxon>Ephemeroptera</taxon>
        <taxon>Pisciforma</taxon>
        <taxon>Baetidae</taxon>
        <taxon>Cloeon</taxon>
    </lineage>
</organism>
<keyword evidence="2" id="KW-1185">Reference proteome</keyword>
<evidence type="ECO:0000313" key="2">
    <source>
        <dbReference type="Proteomes" id="UP000494165"/>
    </source>
</evidence>
<reference evidence="1 2" key="1">
    <citation type="submission" date="2020-04" db="EMBL/GenBank/DDBJ databases">
        <authorList>
            <person name="Alioto T."/>
            <person name="Alioto T."/>
            <person name="Gomez Garrido J."/>
        </authorList>
    </citation>
    <scope>NUCLEOTIDE SEQUENCE [LARGE SCALE GENOMIC DNA]</scope>
</reference>
<dbReference type="Proteomes" id="UP000494165">
    <property type="component" value="Unassembled WGS sequence"/>
</dbReference>
<comment type="caution">
    <text evidence="1">The sequence shown here is derived from an EMBL/GenBank/DDBJ whole genome shotgun (WGS) entry which is preliminary data.</text>
</comment>